<keyword evidence="6" id="KW-1185">Reference proteome</keyword>
<dbReference type="PROSITE" id="PS50949">
    <property type="entry name" value="HTH_GNTR"/>
    <property type="match status" value="1"/>
</dbReference>
<sequence length="229" mass="26065">MLPEAGSAKFKAMLQGIFRIIEADGLKPGDRIPSERELVCRLQAGRSTVREALRALELLGIITTRRGEGTFLQPYHSHSLIDILAFYILRDERTKDSLKEVRVILEVAAITRAVDRFTQEELENLEGIWVRMKNKVSQGGDPGDEIFDFHHHLVRAANNHLLLRIWYPVFQYAQTITGNYFLSEGQREDILGSYRSILNAIRRKDAKQAADCLQRSLSEHGWVGFSATT</sequence>
<keyword evidence="1" id="KW-0805">Transcription regulation</keyword>
<feature type="domain" description="HTH gntR-type" evidence="4">
    <location>
        <begin position="7"/>
        <end position="75"/>
    </location>
</feature>
<dbReference type="SMART" id="SM00345">
    <property type="entry name" value="HTH_GNTR"/>
    <property type="match status" value="1"/>
</dbReference>
<name>A0A7D4BEY1_9BACL</name>
<dbReference type="PANTHER" id="PTHR43537:SF54">
    <property type="entry name" value="TRANSCRIPTIONAL REGULATOR, GNTR FAMILY"/>
    <property type="match status" value="1"/>
</dbReference>
<reference evidence="5 6" key="1">
    <citation type="submission" date="2020-01" db="EMBL/GenBank/DDBJ databases">
        <authorList>
            <person name="Gulvik C.A."/>
            <person name="Batra D.G."/>
        </authorList>
    </citation>
    <scope>NUCLEOTIDE SEQUENCE [LARGE SCALE GENOMIC DNA]</scope>
    <source>
        <strain evidence="5 6">W9323</strain>
    </source>
</reference>
<dbReference type="EMBL" id="CP048104">
    <property type="protein sequence ID" value="QKG83952.1"/>
    <property type="molecule type" value="Genomic_DNA"/>
</dbReference>
<protein>
    <submittedName>
        <fullName evidence="5">FadR family transcriptional regulator</fullName>
    </submittedName>
</protein>
<evidence type="ECO:0000256" key="1">
    <source>
        <dbReference type="ARBA" id="ARBA00023015"/>
    </source>
</evidence>
<dbReference type="InterPro" id="IPR036388">
    <property type="entry name" value="WH-like_DNA-bd_sf"/>
</dbReference>
<dbReference type="RefSeq" id="WP_173221178.1">
    <property type="nucleotide sequence ID" value="NZ_CP048104.1"/>
</dbReference>
<dbReference type="PANTHER" id="PTHR43537">
    <property type="entry name" value="TRANSCRIPTIONAL REGULATOR, GNTR FAMILY"/>
    <property type="match status" value="1"/>
</dbReference>
<dbReference type="SUPFAM" id="SSF46785">
    <property type="entry name" value="Winged helix' DNA-binding domain"/>
    <property type="match status" value="1"/>
</dbReference>
<dbReference type="AlphaFoldDB" id="A0A7D4BEY1"/>
<dbReference type="SMART" id="SM00895">
    <property type="entry name" value="FCD"/>
    <property type="match status" value="1"/>
</dbReference>
<evidence type="ECO:0000256" key="2">
    <source>
        <dbReference type="ARBA" id="ARBA00023125"/>
    </source>
</evidence>
<dbReference type="Pfam" id="PF07729">
    <property type="entry name" value="FCD"/>
    <property type="match status" value="1"/>
</dbReference>
<dbReference type="SUPFAM" id="SSF48008">
    <property type="entry name" value="GntR ligand-binding domain-like"/>
    <property type="match status" value="1"/>
</dbReference>
<accession>A0A7D4BEY1</accession>
<dbReference type="Pfam" id="PF00392">
    <property type="entry name" value="GntR"/>
    <property type="match status" value="1"/>
</dbReference>
<dbReference type="InterPro" id="IPR011711">
    <property type="entry name" value="GntR_C"/>
</dbReference>
<dbReference type="GO" id="GO:0003700">
    <property type="term" value="F:DNA-binding transcription factor activity"/>
    <property type="evidence" value="ECO:0007669"/>
    <property type="project" value="InterPro"/>
</dbReference>
<dbReference type="InterPro" id="IPR008920">
    <property type="entry name" value="TF_FadR/GntR_C"/>
</dbReference>
<dbReference type="GO" id="GO:0003677">
    <property type="term" value="F:DNA binding"/>
    <property type="evidence" value="ECO:0007669"/>
    <property type="project" value="UniProtKB-KW"/>
</dbReference>
<dbReference type="PRINTS" id="PR00035">
    <property type="entry name" value="HTHGNTR"/>
</dbReference>
<dbReference type="Gene3D" id="1.10.10.10">
    <property type="entry name" value="Winged helix-like DNA-binding domain superfamily/Winged helix DNA-binding domain"/>
    <property type="match status" value="1"/>
</dbReference>
<evidence type="ECO:0000313" key="6">
    <source>
        <dbReference type="Proteomes" id="UP000503088"/>
    </source>
</evidence>
<gene>
    <name evidence="5" type="ORF">GXN76_05315</name>
</gene>
<evidence type="ECO:0000259" key="4">
    <source>
        <dbReference type="PROSITE" id="PS50949"/>
    </source>
</evidence>
<organism evidence="5 6">
    <name type="scientific">Kroppenstedtia pulmonis</name>
    <dbReference type="NCBI Taxonomy" id="1380685"/>
    <lineage>
        <taxon>Bacteria</taxon>
        <taxon>Bacillati</taxon>
        <taxon>Bacillota</taxon>
        <taxon>Bacilli</taxon>
        <taxon>Bacillales</taxon>
        <taxon>Thermoactinomycetaceae</taxon>
        <taxon>Kroppenstedtia</taxon>
    </lineage>
</organism>
<keyword evidence="3" id="KW-0804">Transcription</keyword>
<evidence type="ECO:0000256" key="3">
    <source>
        <dbReference type="ARBA" id="ARBA00023163"/>
    </source>
</evidence>
<dbReference type="CDD" id="cd07377">
    <property type="entry name" value="WHTH_GntR"/>
    <property type="match status" value="1"/>
</dbReference>
<keyword evidence="2" id="KW-0238">DNA-binding</keyword>
<dbReference type="InterPro" id="IPR000524">
    <property type="entry name" value="Tscrpt_reg_HTH_GntR"/>
</dbReference>
<proteinExistence type="predicted"/>
<dbReference type="Proteomes" id="UP000503088">
    <property type="component" value="Chromosome"/>
</dbReference>
<dbReference type="Gene3D" id="1.20.120.530">
    <property type="entry name" value="GntR ligand-binding domain-like"/>
    <property type="match status" value="1"/>
</dbReference>
<dbReference type="KEGG" id="kpul:GXN76_05315"/>
<evidence type="ECO:0000313" key="5">
    <source>
        <dbReference type="EMBL" id="QKG83952.1"/>
    </source>
</evidence>
<dbReference type="InterPro" id="IPR036390">
    <property type="entry name" value="WH_DNA-bd_sf"/>
</dbReference>